<evidence type="ECO:0000313" key="2">
    <source>
        <dbReference type="Proteomes" id="UP000004994"/>
    </source>
</evidence>
<dbReference type="AlphaFoldDB" id="A0A3Q7GYP7"/>
<name>A0A3Q7GYP7_SOLLC</name>
<dbReference type="EnsemblPlants" id="Solyc06g065160.1.1">
    <property type="protein sequence ID" value="Solyc06g065160.1.1.1"/>
    <property type="gene ID" value="Solyc06g065160.1"/>
</dbReference>
<dbReference type="Gramene" id="Solyc06g065160.1.1">
    <property type="protein sequence ID" value="Solyc06g065160.1.1.1"/>
    <property type="gene ID" value="Solyc06g065160.1"/>
</dbReference>
<dbReference type="PaxDb" id="4081-Solyc06g065160.1.1"/>
<reference evidence="1" key="1">
    <citation type="journal article" date="2012" name="Nature">
        <title>The tomato genome sequence provides insights into fleshy fruit evolution.</title>
        <authorList>
            <consortium name="Tomato Genome Consortium"/>
        </authorList>
    </citation>
    <scope>NUCLEOTIDE SEQUENCE [LARGE SCALE GENOMIC DNA]</scope>
    <source>
        <strain evidence="1">cv. Heinz 1706</strain>
    </source>
</reference>
<protein>
    <submittedName>
        <fullName evidence="1">Uncharacterized protein</fullName>
    </submittedName>
</protein>
<evidence type="ECO:0000313" key="1">
    <source>
        <dbReference type="EnsemblPlants" id="Solyc06g065160.1.1.1"/>
    </source>
</evidence>
<keyword evidence="2" id="KW-1185">Reference proteome</keyword>
<dbReference type="InParanoid" id="A0A3Q7GYP7"/>
<accession>A0A3Q7GYP7</accession>
<reference evidence="1" key="2">
    <citation type="submission" date="2019-01" db="UniProtKB">
        <authorList>
            <consortium name="EnsemblPlants"/>
        </authorList>
    </citation>
    <scope>IDENTIFICATION</scope>
    <source>
        <strain evidence="1">cv. Heinz 1706</strain>
    </source>
</reference>
<proteinExistence type="predicted"/>
<sequence length="72" mass="8376">MEKESAQVMVVTIEEEVVVMVTEEESSSSFKHPHMVGLSRYLGSETCEYKRNFWRKRFTPFGNSIQISQTND</sequence>
<dbReference type="Proteomes" id="UP000004994">
    <property type="component" value="Chromosome 6"/>
</dbReference>
<organism evidence="1">
    <name type="scientific">Solanum lycopersicum</name>
    <name type="common">Tomato</name>
    <name type="synonym">Lycopersicon esculentum</name>
    <dbReference type="NCBI Taxonomy" id="4081"/>
    <lineage>
        <taxon>Eukaryota</taxon>
        <taxon>Viridiplantae</taxon>
        <taxon>Streptophyta</taxon>
        <taxon>Embryophyta</taxon>
        <taxon>Tracheophyta</taxon>
        <taxon>Spermatophyta</taxon>
        <taxon>Magnoliopsida</taxon>
        <taxon>eudicotyledons</taxon>
        <taxon>Gunneridae</taxon>
        <taxon>Pentapetalae</taxon>
        <taxon>asterids</taxon>
        <taxon>lamiids</taxon>
        <taxon>Solanales</taxon>
        <taxon>Solanaceae</taxon>
        <taxon>Solanoideae</taxon>
        <taxon>Solaneae</taxon>
        <taxon>Solanum</taxon>
        <taxon>Solanum subgen. Lycopersicon</taxon>
    </lineage>
</organism>